<dbReference type="AlphaFoldDB" id="A9TMG1"/>
<accession>A9TMG1</accession>
<gene>
    <name evidence="1" type="ORF">PHYPADRAFT_94657</name>
</gene>
<organism>
    <name type="scientific">Physcomitrium patens</name>
    <name type="common">Spreading-leaved earth moss</name>
    <name type="synonym">Physcomitrella patens</name>
    <dbReference type="NCBI Taxonomy" id="3218"/>
    <lineage>
        <taxon>Eukaryota</taxon>
        <taxon>Viridiplantae</taxon>
        <taxon>Streptophyta</taxon>
        <taxon>Embryophyta</taxon>
        <taxon>Bryophyta</taxon>
        <taxon>Bryophytina</taxon>
        <taxon>Bryopsida</taxon>
        <taxon>Funariidae</taxon>
        <taxon>Funariales</taxon>
        <taxon>Funariaceae</taxon>
        <taxon>Physcomitrium</taxon>
    </lineage>
</organism>
<name>A9TMG1_PHYPA</name>
<evidence type="ECO:0000313" key="1">
    <source>
        <dbReference type="EMBL" id="EDQ55404.1"/>
    </source>
</evidence>
<proteinExistence type="predicted"/>
<reference evidence="1" key="1">
    <citation type="journal article" date="2008" name="Science">
        <title>The Physcomitrella genome reveals evolutionary insights into the conquest of land by plants.</title>
        <authorList>
            <person name="Rensing S."/>
            <person name="Lang D."/>
            <person name="Zimmer A."/>
            <person name="Terry A."/>
            <person name="Salamov A."/>
            <person name="Shapiro H."/>
            <person name="Nishiyama T."/>
            <person name="Perroud P.-F."/>
            <person name="Lindquist E."/>
            <person name="Kamisugi Y."/>
            <person name="Tanahashi T."/>
            <person name="Sakakibara K."/>
            <person name="Fujita T."/>
            <person name="Oishi K."/>
            <person name="Shin-I T."/>
            <person name="Kuroki Y."/>
            <person name="Toyoda A."/>
            <person name="Suzuki Y."/>
            <person name="Hashimoto A."/>
            <person name="Yamaguchi K."/>
            <person name="Sugano A."/>
            <person name="Kohara Y."/>
            <person name="Fujiyama A."/>
            <person name="Anterola A."/>
            <person name="Aoki S."/>
            <person name="Ashton N."/>
            <person name="Barbazuk W.B."/>
            <person name="Barker E."/>
            <person name="Bennetzen J."/>
            <person name="Bezanilla M."/>
            <person name="Blankenship R."/>
            <person name="Cho S.H."/>
            <person name="Dutcher S."/>
            <person name="Estelle M."/>
            <person name="Fawcett J.A."/>
            <person name="Gundlach H."/>
            <person name="Hanada K."/>
            <person name="Heyl A."/>
            <person name="Hicks K.A."/>
            <person name="Hugh J."/>
            <person name="Lohr M."/>
            <person name="Mayer K."/>
            <person name="Melkozernov A."/>
            <person name="Murata T."/>
            <person name="Nelson D."/>
            <person name="Pils B."/>
            <person name="Prigge M."/>
            <person name="Reiss B."/>
            <person name="Renner T."/>
            <person name="Rombauts S."/>
            <person name="Rushton P."/>
            <person name="Sanderfoot A."/>
            <person name="Schween G."/>
            <person name="Shiu S.-H."/>
            <person name="Stueber K."/>
            <person name="Theodoulou F.L."/>
            <person name="Tu H."/>
            <person name="Van de Peer Y."/>
            <person name="Verrier P.J."/>
            <person name="Waters E."/>
            <person name="Wood A."/>
            <person name="Yang L."/>
            <person name="Cove D."/>
            <person name="Cuming A."/>
            <person name="Hasebe M."/>
            <person name="Lucas S."/>
            <person name="Mishler D.B."/>
            <person name="Reski R."/>
            <person name="Grigoriev I."/>
            <person name="Quatrano R.S."/>
            <person name="Boore J.L."/>
        </authorList>
    </citation>
    <scope>NUCLEOTIDE SEQUENCE [LARGE SCALE GENOMIC DNA]</scope>
</reference>
<sequence length="120" mass="13406">MSGIWRQLKPANAVQTQKQNQTTEKNHLKRHWGDCVERSGHVGVAVCGATVALWRAFPIYGFRCWKYNAVGGSGLWIHYRDGQINSFRRIVDQLSKQHMNPASVVAAHGFQALDCDVNGG</sequence>
<dbReference type="EMBL" id="DS545154">
    <property type="protein sequence ID" value="EDQ55404.1"/>
    <property type="molecule type" value="Genomic_DNA"/>
</dbReference>
<protein>
    <submittedName>
        <fullName evidence="1">Predicted protein</fullName>
    </submittedName>
</protein>